<sequence>MDHSSRIHGSYQDSGHHVDSVLNHGASVETHPQSADIDHSVYTISPVEVARNAARSSSGLDFGHESDDLENAILEPHGSADMLKDIGGSASPAAGPLPVSGEESLPFLVREDSQALPSLDASAGPNTGCLGGHSVELELEPSPQAKKQKRKSRKRKQFFDASLVLTNEEMKRQLDDTGGIVRKRQKLPRSAFDNWMFLKNTQKEQIFDGPLLPGICIKLQEILDRTIPTQVNAAPPNSVDDMDVEIERARDDGTHAEAIFEPMPSPSEREEPSLVHPSDSSVPRTTITPEPEVQWRPEILTSYEQLEPGTSPADIGEALVPEMAHSPEVPGLQQSPVEDLLFLDTESTPSGQGTSELDTMSARTRLVANFFKEQSPMTQLSDDRSGQLSLTTILQGKTRKQCARMFFETLVLKTCDLVDVNQEEAYGDILVTLTPSLSKSTL</sequence>
<evidence type="ECO:0000313" key="10">
    <source>
        <dbReference type="Proteomes" id="UP000663760"/>
    </source>
</evidence>
<dbReference type="InterPro" id="IPR023093">
    <property type="entry name" value="ScpA-like_C"/>
</dbReference>
<dbReference type="CDD" id="cd21793">
    <property type="entry name" value="Rad21_Rec8_M_AtSYN1-like"/>
    <property type="match status" value="1"/>
</dbReference>
<dbReference type="InterPro" id="IPR006909">
    <property type="entry name" value="Rad21/Rec8_C_eu"/>
</dbReference>
<evidence type="ECO:0000259" key="8">
    <source>
        <dbReference type="Pfam" id="PF04824"/>
    </source>
</evidence>
<feature type="region of interest" description="Disordered" evidence="7">
    <location>
        <begin position="255"/>
        <end position="287"/>
    </location>
</feature>
<dbReference type="FunFam" id="1.10.10.580:FF:000002">
    <property type="entry name" value="Sister chromatid cohesion 1 protein 4"/>
    <property type="match status" value="1"/>
</dbReference>
<evidence type="ECO:0000313" key="9">
    <source>
        <dbReference type="EMBL" id="CAA7398648.1"/>
    </source>
</evidence>
<dbReference type="GO" id="GO:1990414">
    <property type="term" value="P:replication-born double-strand break repair via sister chromatid exchange"/>
    <property type="evidence" value="ECO:0007669"/>
    <property type="project" value="TreeGrafter"/>
</dbReference>
<keyword evidence="4" id="KW-0159">Chromosome partition</keyword>
<evidence type="ECO:0000256" key="1">
    <source>
        <dbReference type="ARBA" id="ARBA00004123"/>
    </source>
</evidence>
<feature type="domain" description="Rad21/Rec8-like protein C-terminal eukaryotic" evidence="8">
    <location>
        <begin position="387"/>
        <end position="436"/>
    </location>
</feature>
<dbReference type="Gene3D" id="1.10.10.580">
    <property type="entry name" value="Structural maintenance of chromosome 1. Chain E"/>
    <property type="match status" value="1"/>
</dbReference>
<dbReference type="OrthoDB" id="10071381at2759"/>
<comment type="subcellular location">
    <subcellularLocation>
        <location evidence="1">Nucleus</location>
    </subcellularLocation>
</comment>
<dbReference type="PANTHER" id="PTHR12585:SF55">
    <property type="entry name" value="SISTER CHROMATID COHESION 1 PROTEIN 3"/>
    <property type="match status" value="1"/>
</dbReference>
<dbReference type="GO" id="GO:0005634">
    <property type="term" value="C:nucleus"/>
    <property type="evidence" value="ECO:0007669"/>
    <property type="project" value="UniProtKB-SubCell"/>
</dbReference>
<dbReference type="GO" id="GO:0003682">
    <property type="term" value="F:chromatin binding"/>
    <property type="evidence" value="ECO:0007669"/>
    <property type="project" value="TreeGrafter"/>
</dbReference>
<dbReference type="AlphaFoldDB" id="A0A7I8KNJ1"/>
<keyword evidence="10" id="KW-1185">Reference proteome</keyword>
<organism evidence="9 10">
    <name type="scientific">Spirodela intermedia</name>
    <name type="common">Intermediate duckweed</name>
    <dbReference type="NCBI Taxonomy" id="51605"/>
    <lineage>
        <taxon>Eukaryota</taxon>
        <taxon>Viridiplantae</taxon>
        <taxon>Streptophyta</taxon>
        <taxon>Embryophyta</taxon>
        <taxon>Tracheophyta</taxon>
        <taxon>Spermatophyta</taxon>
        <taxon>Magnoliopsida</taxon>
        <taxon>Liliopsida</taxon>
        <taxon>Araceae</taxon>
        <taxon>Lemnoideae</taxon>
        <taxon>Spirodela</taxon>
    </lineage>
</organism>
<protein>
    <recommendedName>
        <fullName evidence="8">Rad21/Rec8-like protein C-terminal eukaryotic domain-containing protein</fullName>
    </recommendedName>
</protein>
<feature type="region of interest" description="Disordered" evidence="7">
    <location>
        <begin position="1"/>
        <end position="33"/>
    </location>
</feature>
<dbReference type="InterPro" id="IPR039781">
    <property type="entry name" value="Rad21/Rec8-like"/>
</dbReference>
<dbReference type="InterPro" id="IPR036390">
    <property type="entry name" value="WH_DNA-bd_sf"/>
</dbReference>
<keyword evidence="3" id="KW-0132">Cell division</keyword>
<comment type="subunit">
    <text evidence="6">Component of the cohesin complex.</text>
</comment>
<dbReference type="PANTHER" id="PTHR12585">
    <property type="entry name" value="SCC1 / RAD21 FAMILY MEMBER"/>
    <property type="match status" value="1"/>
</dbReference>
<proteinExistence type="inferred from homology"/>
<gene>
    <name evidence="9" type="ORF">SI8410_06009313</name>
</gene>
<evidence type="ECO:0000256" key="2">
    <source>
        <dbReference type="ARBA" id="ARBA00009870"/>
    </source>
</evidence>
<feature type="compositionally biased region" description="Polar residues" evidence="7">
    <location>
        <begin position="278"/>
        <end position="287"/>
    </location>
</feature>
<dbReference type="SUPFAM" id="SSF46785">
    <property type="entry name" value="Winged helix' DNA-binding domain"/>
    <property type="match status" value="1"/>
</dbReference>
<dbReference type="GO" id="GO:0008278">
    <property type="term" value="C:cohesin complex"/>
    <property type="evidence" value="ECO:0007669"/>
    <property type="project" value="InterPro"/>
</dbReference>
<evidence type="ECO:0000256" key="4">
    <source>
        <dbReference type="ARBA" id="ARBA00022829"/>
    </source>
</evidence>
<dbReference type="EMBL" id="LR746269">
    <property type="protein sequence ID" value="CAA7398648.1"/>
    <property type="molecule type" value="Genomic_DNA"/>
</dbReference>
<evidence type="ECO:0000256" key="3">
    <source>
        <dbReference type="ARBA" id="ARBA00022776"/>
    </source>
</evidence>
<dbReference type="GO" id="GO:0007059">
    <property type="term" value="P:chromosome segregation"/>
    <property type="evidence" value="ECO:0007669"/>
    <property type="project" value="UniProtKB-KW"/>
</dbReference>
<dbReference type="Pfam" id="PF04824">
    <property type="entry name" value="Rad21_Rec8"/>
    <property type="match status" value="1"/>
</dbReference>
<reference evidence="9" key="1">
    <citation type="submission" date="2020-02" db="EMBL/GenBank/DDBJ databases">
        <authorList>
            <person name="Scholz U."/>
            <person name="Mascher M."/>
            <person name="Fiebig A."/>
        </authorList>
    </citation>
    <scope>NUCLEOTIDE SEQUENCE</scope>
</reference>
<evidence type="ECO:0000256" key="5">
    <source>
        <dbReference type="ARBA" id="ARBA00023242"/>
    </source>
</evidence>
<accession>A0A7I8KNJ1</accession>
<evidence type="ECO:0000256" key="6">
    <source>
        <dbReference type="ARBA" id="ARBA00064543"/>
    </source>
</evidence>
<keyword evidence="3" id="KW-0498">Mitosis</keyword>
<dbReference type="GO" id="GO:0007062">
    <property type="term" value="P:sister chromatid cohesion"/>
    <property type="evidence" value="ECO:0007669"/>
    <property type="project" value="InterPro"/>
</dbReference>
<name>A0A7I8KNJ1_SPIIN</name>
<evidence type="ECO:0000256" key="7">
    <source>
        <dbReference type="SAM" id="MobiDB-lite"/>
    </source>
</evidence>
<comment type="similarity">
    <text evidence="2">Belongs to the rad21 family.</text>
</comment>
<dbReference type="Proteomes" id="UP000663760">
    <property type="component" value="Chromosome 6"/>
</dbReference>
<keyword evidence="5" id="KW-0539">Nucleus</keyword>
<keyword evidence="3" id="KW-0131">Cell cycle</keyword>